<evidence type="ECO:0000256" key="1">
    <source>
        <dbReference type="ARBA" id="ARBA00012513"/>
    </source>
</evidence>
<evidence type="ECO:0000256" key="4">
    <source>
        <dbReference type="ARBA" id="ARBA00022741"/>
    </source>
</evidence>
<dbReference type="GO" id="GO:0000245">
    <property type="term" value="P:spliceosomal complex assembly"/>
    <property type="evidence" value="ECO:0007669"/>
    <property type="project" value="TreeGrafter"/>
</dbReference>
<evidence type="ECO:0000256" key="8">
    <source>
        <dbReference type="ARBA" id="ARBA00048679"/>
    </source>
</evidence>
<evidence type="ECO:0000313" key="12">
    <source>
        <dbReference type="Proteomes" id="UP000050424"/>
    </source>
</evidence>
<dbReference type="GO" id="GO:0005524">
    <property type="term" value="F:ATP binding"/>
    <property type="evidence" value="ECO:0007669"/>
    <property type="project" value="UniProtKB-UniRule"/>
</dbReference>
<dbReference type="GO" id="GO:0005634">
    <property type="term" value="C:nucleus"/>
    <property type="evidence" value="ECO:0007669"/>
    <property type="project" value="TreeGrafter"/>
</dbReference>
<name>A0A0P7AK65_9HYPO</name>
<accession>A0A0P7AK65</accession>
<dbReference type="OrthoDB" id="5979581at2759"/>
<comment type="catalytic activity">
    <reaction evidence="8">
        <text>L-seryl-[protein] + ATP = O-phospho-L-seryl-[protein] + ADP + H(+)</text>
        <dbReference type="Rhea" id="RHEA:17989"/>
        <dbReference type="Rhea" id="RHEA-COMP:9863"/>
        <dbReference type="Rhea" id="RHEA-COMP:11604"/>
        <dbReference type="ChEBI" id="CHEBI:15378"/>
        <dbReference type="ChEBI" id="CHEBI:29999"/>
        <dbReference type="ChEBI" id="CHEBI:30616"/>
        <dbReference type="ChEBI" id="CHEBI:83421"/>
        <dbReference type="ChEBI" id="CHEBI:456216"/>
        <dbReference type="EC" id="2.7.11.1"/>
    </reaction>
</comment>
<keyword evidence="12" id="KW-1185">Reference proteome</keyword>
<dbReference type="InterPro" id="IPR017441">
    <property type="entry name" value="Protein_kinase_ATP_BS"/>
</dbReference>
<organism evidence="11 12">
    <name type="scientific">Neonectria ditissima</name>
    <dbReference type="NCBI Taxonomy" id="78410"/>
    <lineage>
        <taxon>Eukaryota</taxon>
        <taxon>Fungi</taxon>
        <taxon>Dikarya</taxon>
        <taxon>Ascomycota</taxon>
        <taxon>Pezizomycotina</taxon>
        <taxon>Sordariomycetes</taxon>
        <taxon>Hypocreomycetidae</taxon>
        <taxon>Hypocreales</taxon>
        <taxon>Nectriaceae</taxon>
        <taxon>Neonectria</taxon>
    </lineage>
</organism>
<dbReference type="GO" id="GO:0005737">
    <property type="term" value="C:cytoplasm"/>
    <property type="evidence" value="ECO:0007669"/>
    <property type="project" value="TreeGrafter"/>
</dbReference>
<dbReference type="InterPro" id="IPR000719">
    <property type="entry name" value="Prot_kinase_dom"/>
</dbReference>
<feature type="domain" description="Protein kinase" evidence="10">
    <location>
        <begin position="60"/>
        <end position="275"/>
    </location>
</feature>
<dbReference type="AlphaFoldDB" id="A0A0P7AK65"/>
<dbReference type="InterPro" id="IPR051334">
    <property type="entry name" value="SRPK"/>
</dbReference>
<comment type="caution">
    <text evidence="11">The sequence shown here is derived from an EMBL/GenBank/DDBJ whole genome shotgun (WGS) entry which is preliminary data.</text>
</comment>
<evidence type="ECO:0000256" key="7">
    <source>
        <dbReference type="ARBA" id="ARBA00047899"/>
    </source>
</evidence>
<dbReference type="PANTHER" id="PTHR47634">
    <property type="entry name" value="PROTEIN KINASE DOMAIN-CONTAINING PROTEIN-RELATED"/>
    <property type="match status" value="1"/>
</dbReference>
<sequence length="295" mass="34026">MASLLRRLPWFRQTWKPLTFPNQNFTRIPSSEKIEEELFPDYVASRYYPIRIGEVLSDRYQIVGKLGFGASSTVWLARDLDHRRHVALKLFVNSKSMGGQLDHELTMYKHISQSSAKHPGRSAVRELLDSFDVTGPDGYHRCLVHPPLWESVLTFLHRNPVRRLPAPILAFILRRLFLALDFLHTECHIIHTGAYEGLHGKLLNRTPGFIDPRVDPCLRYLFQIWDLFGGGHLFTGHDPEHQTYRSRAHLAEMIALLGQPLQALLHLGKSTHKFFTDEGELNVLQFLTMGSFLHF</sequence>
<dbReference type="PANTHER" id="PTHR47634:SF9">
    <property type="entry name" value="PROTEIN KINASE DOMAIN-CONTAINING PROTEIN-RELATED"/>
    <property type="match status" value="1"/>
</dbReference>
<comment type="catalytic activity">
    <reaction evidence="7">
        <text>L-threonyl-[protein] + ATP = O-phospho-L-threonyl-[protein] + ADP + H(+)</text>
        <dbReference type="Rhea" id="RHEA:46608"/>
        <dbReference type="Rhea" id="RHEA-COMP:11060"/>
        <dbReference type="Rhea" id="RHEA-COMP:11605"/>
        <dbReference type="ChEBI" id="CHEBI:15378"/>
        <dbReference type="ChEBI" id="CHEBI:30013"/>
        <dbReference type="ChEBI" id="CHEBI:30616"/>
        <dbReference type="ChEBI" id="CHEBI:61977"/>
        <dbReference type="ChEBI" id="CHEBI:456216"/>
        <dbReference type="EC" id="2.7.11.1"/>
    </reaction>
</comment>
<dbReference type="Gene3D" id="1.10.510.10">
    <property type="entry name" value="Transferase(Phosphotransferase) domain 1"/>
    <property type="match status" value="2"/>
</dbReference>
<protein>
    <recommendedName>
        <fullName evidence="1">non-specific serine/threonine protein kinase</fullName>
        <ecNumber evidence="1">2.7.11.1</ecNumber>
    </recommendedName>
</protein>
<evidence type="ECO:0000256" key="3">
    <source>
        <dbReference type="ARBA" id="ARBA00022679"/>
    </source>
</evidence>
<evidence type="ECO:0000313" key="11">
    <source>
        <dbReference type="EMBL" id="KPM37870.1"/>
    </source>
</evidence>
<evidence type="ECO:0000256" key="6">
    <source>
        <dbReference type="ARBA" id="ARBA00022840"/>
    </source>
</evidence>
<reference evidence="11 12" key="1">
    <citation type="submission" date="2015-09" db="EMBL/GenBank/DDBJ databases">
        <title>Draft genome of a European isolate of the apple canker pathogen Neonectria ditissima.</title>
        <authorList>
            <person name="Gomez-Cortecero A."/>
            <person name="Harrison R.J."/>
            <person name="Armitage A.D."/>
        </authorList>
    </citation>
    <scope>NUCLEOTIDE SEQUENCE [LARGE SCALE GENOMIC DNA]</scope>
    <source>
        <strain evidence="11 12">R09/05</strain>
    </source>
</reference>
<evidence type="ECO:0000256" key="2">
    <source>
        <dbReference type="ARBA" id="ARBA00022527"/>
    </source>
</evidence>
<dbReference type="PROSITE" id="PS00107">
    <property type="entry name" value="PROTEIN_KINASE_ATP"/>
    <property type="match status" value="1"/>
</dbReference>
<dbReference type="EMBL" id="LKCW01000151">
    <property type="protein sequence ID" value="KPM37870.1"/>
    <property type="molecule type" value="Genomic_DNA"/>
</dbReference>
<dbReference type="EC" id="2.7.11.1" evidence="1"/>
<proteinExistence type="predicted"/>
<keyword evidence="4 9" id="KW-0547">Nucleotide-binding</keyword>
<dbReference type="Proteomes" id="UP000050424">
    <property type="component" value="Unassembled WGS sequence"/>
</dbReference>
<keyword evidence="2" id="KW-0723">Serine/threonine-protein kinase</keyword>
<evidence type="ECO:0000259" key="10">
    <source>
        <dbReference type="SMART" id="SM00220"/>
    </source>
</evidence>
<dbReference type="InterPro" id="IPR011009">
    <property type="entry name" value="Kinase-like_dom_sf"/>
</dbReference>
<evidence type="ECO:0000256" key="9">
    <source>
        <dbReference type="PROSITE-ProRule" id="PRU10141"/>
    </source>
</evidence>
<dbReference type="GO" id="GO:0050684">
    <property type="term" value="P:regulation of mRNA processing"/>
    <property type="evidence" value="ECO:0007669"/>
    <property type="project" value="TreeGrafter"/>
</dbReference>
<dbReference type="SMART" id="SM00220">
    <property type="entry name" value="S_TKc"/>
    <property type="match status" value="1"/>
</dbReference>
<dbReference type="Gene3D" id="3.30.200.20">
    <property type="entry name" value="Phosphorylase Kinase, domain 1"/>
    <property type="match status" value="1"/>
</dbReference>
<evidence type="ECO:0000256" key="5">
    <source>
        <dbReference type="ARBA" id="ARBA00022777"/>
    </source>
</evidence>
<dbReference type="GO" id="GO:0004674">
    <property type="term" value="F:protein serine/threonine kinase activity"/>
    <property type="evidence" value="ECO:0007669"/>
    <property type="project" value="UniProtKB-KW"/>
</dbReference>
<dbReference type="STRING" id="78410.A0A0P7AK65"/>
<feature type="binding site" evidence="9">
    <location>
        <position position="89"/>
    </location>
    <ligand>
        <name>ATP</name>
        <dbReference type="ChEBI" id="CHEBI:30616"/>
    </ligand>
</feature>
<dbReference type="SUPFAM" id="SSF56112">
    <property type="entry name" value="Protein kinase-like (PK-like)"/>
    <property type="match status" value="1"/>
</dbReference>
<keyword evidence="3" id="KW-0808">Transferase</keyword>
<keyword evidence="5" id="KW-0418">Kinase</keyword>
<keyword evidence="6 9" id="KW-0067">ATP-binding</keyword>
<gene>
    <name evidence="11" type="ORF">AK830_g8705</name>
</gene>